<dbReference type="GO" id="GO:0005840">
    <property type="term" value="C:ribosome"/>
    <property type="evidence" value="ECO:0007669"/>
    <property type="project" value="UniProtKB-KW"/>
</dbReference>
<gene>
    <name evidence="6" type="ORF">CKAN_02413900</name>
</gene>
<dbReference type="InterPro" id="IPR036049">
    <property type="entry name" value="Ribosomal_uL29_sf"/>
</dbReference>
<dbReference type="PANTHER" id="PTHR10916">
    <property type="entry name" value="60S RIBOSOMAL PROTEIN L35/50S RIBOSOMAL PROTEIN L29"/>
    <property type="match status" value="1"/>
</dbReference>
<dbReference type="Proteomes" id="UP000283530">
    <property type="component" value="Unassembled WGS sequence"/>
</dbReference>
<evidence type="ECO:0000313" key="7">
    <source>
        <dbReference type="Proteomes" id="UP000283530"/>
    </source>
</evidence>
<dbReference type="STRING" id="337451.A0A3S3NGQ4"/>
<organism evidence="6 7">
    <name type="scientific">Cinnamomum micranthum f. kanehirae</name>
    <dbReference type="NCBI Taxonomy" id="337451"/>
    <lineage>
        <taxon>Eukaryota</taxon>
        <taxon>Viridiplantae</taxon>
        <taxon>Streptophyta</taxon>
        <taxon>Embryophyta</taxon>
        <taxon>Tracheophyta</taxon>
        <taxon>Spermatophyta</taxon>
        <taxon>Magnoliopsida</taxon>
        <taxon>Magnoliidae</taxon>
        <taxon>Laurales</taxon>
        <taxon>Lauraceae</taxon>
        <taxon>Cinnamomum</taxon>
    </lineage>
</organism>
<name>A0A3S3NGQ4_9MAGN</name>
<dbReference type="AlphaFoldDB" id="A0A3S3NGQ4"/>
<dbReference type="OrthoDB" id="528635at2759"/>
<evidence type="ECO:0000256" key="1">
    <source>
        <dbReference type="ARBA" id="ARBA00009254"/>
    </source>
</evidence>
<keyword evidence="7" id="KW-1185">Reference proteome</keyword>
<dbReference type="GO" id="GO:0009507">
    <property type="term" value="C:chloroplast"/>
    <property type="evidence" value="ECO:0007669"/>
    <property type="project" value="TreeGrafter"/>
</dbReference>
<keyword evidence="2 6" id="KW-0689">Ribosomal protein</keyword>
<evidence type="ECO:0000256" key="4">
    <source>
        <dbReference type="ARBA" id="ARBA00040028"/>
    </source>
</evidence>
<reference evidence="6 7" key="1">
    <citation type="journal article" date="2019" name="Nat. Plants">
        <title>Stout camphor tree genome fills gaps in understanding of flowering plant genome evolution.</title>
        <authorList>
            <person name="Chaw S.M."/>
            <person name="Liu Y.C."/>
            <person name="Wu Y.W."/>
            <person name="Wang H.Y."/>
            <person name="Lin C.I."/>
            <person name="Wu C.S."/>
            <person name="Ke H.M."/>
            <person name="Chang L.Y."/>
            <person name="Hsu C.Y."/>
            <person name="Yang H.T."/>
            <person name="Sudianto E."/>
            <person name="Hsu M.H."/>
            <person name="Wu K.P."/>
            <person name="Wang L.N."/>
            <person name="Leebens-Mack J.H."/>
            <person name="Tsai I.J."/>
        </authorList>
    </citation>
    <scope>NUCLEOTIDE SEQUENCE [LARGE SCALE GENOMIC DNA]</scope>
    <source>
        <strain evidence="7">cv. Chaw 1501</strain>
        <tissue evidence="6">Young leaves</tissue>
    </source>
</reference>
<dbReference type="GO" id="GO:0003735">
    <property type="term" value="F:structural constituent of ribosome"/>
    <property type="evidence" value="ECO:0007669"/>
    <property type="project" value="InterPro"/>
</dbReference>
<evidence type="ECO:0000256" key="3">
    <source>
        <dbReference type="ARBA" id="ARBA00023274"/>
    </source>
</evidence>
<dbReference type="EMBL" id="QPKB01000011">
    <property type="protein sequence ID" value="RWR94826.1"/>
    <property type="molecule type" value="Genomic_DNA"/>
</dbReference>
<accession>A0A3S3NGQ4</accession>
<keyword evidence="3" id="KW-0687">Ribonucleoprotein</keyword>
<comment type="similarity">
    <text evidence="1">Belongs to the universal ribosomal protein uL29 family.</text>
</comment>
<dbReference type="Pfam" id="PF00831">
    <property type="entry name" value="Ribosomal_L29"/>
    <property type="match status" value="1"/>
</dbReference>
<dbReference type="Gene3D" id="1.10.287.310">
    <property type="match status" value="1"/>
</dbReference>
<evidence type="ECO:0000313" key="6">
    <source>
        <dbReference type="EMBL" id="RWR94826.1"/>
    </source>
</evidence>
<protein>
    <recommendedName>
        <fullName evidence="4">Large ribosomal subunit protein uL29c</fullName>
    </recommendedName>
    <alternativeName>
        <fullName evidence="5">50S ribosomal protein L29, chloroplastic</fullName>
    </alternativeName>
</protein>
<dbReference type="InterPro" id="IPR001854">
    <property type="entry name" value="Ribosomal_uL29"/>
</dbReference>
<proteinExistence type="inferred from homology"/>
<dbReference type="NCBIfam" id="TIGR00012">
    <property type="entry name" value="L29"/>
    <property type="match status" value="1"/>
</dbReference>
<comment type="caution">
    <text evidence="6">The sequence shown here is derived from an EMBL/GenBank/DDBJ whole genome shotgun (WGS) entry which is preliminary data.</text>
</comment>
<dbReference type="GO" id="GO:0006412">
    <property type="term" value="P:translation"/>
    <property type="evidence" value="ECO:0007669"/>
    <property type="project" value="InterPro"/>
</dbReference>
<dbReference type="GO" id="GO:1990904">
    <property type="term" value="C:ribonucleoprotein complex"/>
    <property type="evidence" value="ECO:0007669"/>
    <property type="project" value="UniProtKB-KW"/>
</dbReference>
<dbReference type="SUPFAM" id="SSF46561">
    <property type="entry name" value="Ribosomal protein L29 (L29p)"/>
    <property type="match status" value="1"/>
</dbReference>
<evidence type="ECO:0000256" key="5">
    <source>
        <dbReference type="ARBA" id="ARBA00042960"/>
    </source>
</evidence>
<sequence length="83" mass="9760">MKEIRANTTKEINEEIVDLKGELFIIRLQKSQRNEPKSSEFRCMRKRGQTLHSFLALLVTKQLGMFSFTPTDLFFCILTCIEF</sequence>
<dbReference type="PANTHER" id="PTHR10916:SF0">
    <property type="entry name" value="LARGE RIBOSOMAL SUBUNIT PROTEIN UL29C"/>
    <property type="match status" value="1"/>
</dbReference>
<dbReference type="InterPro" id="IPR050063">
    <property type="entry name" value="Ribosomal_protein_uL29"/>
</dbReference>
<evidence type="ECO:0000256" key="2">
    <source>
        <dbReference type="ARBA" id="ARBA00022980"/>
    </source>
</evidence>